<dbReference type="PROSITE" id="PS00211">
    <property type="entry name" value="ABC_TRANSPORTER_1"/>
    <property type="match status" value="1"/>
</dbReference>
<keyword evidence="4 6" id="KW-0067">ATP-binding</keyword>
<comment type="similarity">
    <text evidence="1">Belongs to the ABC transporter superfamily.</text>
</comment>
<dbReference type="PROSITE" id="PS50893">
    <property type="entry name" value="ABC_TRANSPORTER_2"/>
    <property type="match status" value="1"/>
</dbReference>
<organism evidence="6 7">
    <name type="scientific">[Clostridium] polysaccharolyticum</name>
    <dbReference type="NCBI Taxonomy" id="29364"/>
    <lineage>
        <taxon>Bacteria</taxon>
        <taxon>Bacillati</taxon>
        <taxon>Bacillota</taxon>
        <taxon>Clostridia</taxon>
        <taxon>Lachnospirales</taxon>
        <taxon>Lachnospiraceae</taxon>
    </lineage>
</organism>
<evidence type="ECO:0000313" key="6">
    <source>
        <dbReference type="EMBL" id="SES97259.1"/>
    </source>
</evidence>
<dbReference type="STRING" id="29364.SAMN04487772_10622"/>
<protein>
    <submittedName>
        <fullName evidence="6">Putative ABC transport system ATP-binding protein</fullName>
    </submittedName>
</protein>
<dbReference type="OrthoDB" id="501320at2"/>
<evidence type="ECO:0000313" key="7">
    <source>
        <dbReference type="Proteomes" id="UP000199800"/>
    </source>
</evidence>
<feature type="domain" description="ABC transporter" evidence="5">
    <location>
        <begin position="3"/>
        <end position="222"/>
    </location>
</feature>
<dbReference type="InterPro" id="IPR017911">
    <property type="entry name" value="MacB-like_ATP-bd"/>
</dbReference>
<accession>A0A1I0AU37</accession>
<dbReference type="SMART" id="SM00382">
    <property type="entry name" value="AAA"/>
    <property type="match status" value="1"/>
</dbReference>
<dbReference type="GO" id="GO:0016887">
    <property type="term" value="F:ATP hydrolysis activity"/>
    <property type="evidence" value="ECO:0007669"/>
    <property type="project" value="InterPro"/>
</dbReference>
<dbReference type="InterPro" id="IPR003593">
    <property type="entry name" value="AAA+_ATPase"/>
</dbReference>
<evidence type="ECO:0000256" key="4">
    <source>
        <dbReference type="ARBA" id="ARBA00022840"/>
    </source>
</evidence>
<name>A0A1I0AU37_9FIRM</name>
<sequence length="224" mass="25246">MQILLENITKQYKSESGISNLVLNDISLEIWKRDMIAITGKSGSGKTSLLRILGLLDPLFTGKYYFNERVIVPRKDREMSRIRNEKIGFVSQDFSLILQMNVYDNIAVPIYLAKKKFSSLKNGVLEKAYQLGIGHLLKEPVKNLSGGEQQRVAIARALIMNPDIILADEPTGALDRKTSEKIMELLMDINRSGTTIVIVTHDSEVAALCRREYHLEDGKILLGR</sequence>
<gene>
    <name evidence="6" type="ORF">SAMN04487772_10622</name>
</gene>
<evidence type="ECO:0000256" key="3">
    <source>
        <dbReference type="ARBA" id="ARBA00022741"/>
    </source>
</evidence>
<dbReference type="InterPro" id="IPR017871">
    <property type="entry name" value="ABC_transporter-like_CS"/>
</dbReference>
<reference evidence="6 7" key="1">
    <citation type="submission" date="2016-10" db="EMBL/GenBank/DDBJ databases">
        <authorList>
            <person name="de Groot N.N."/>
        </authorList>
    </citation>
    <scope>NUCLEOTIDE SEQUENCE [LARGE SCALE GENOMIC DNA]</scope>
    <source>
        <strain evidence="6 7">DSM 1801</strain>
    </source>
</reference>
<dbReference type="GO" id="GO:0005524">
    <property type="term" value="F:ATP binding"/>
    <property type="evidence" value="ECO:0007669"/>
    <property type="project" value="UniProtKB-KW"/>
</dbReference>
<evidence type="ECO:0000256" key="2">
    <source>
        <dbReference type="ARBA" id="ARBA00022448"/>
    </source>
</evidence>
<evidence type="ECO:0000256" key="1">
    <source>
        <dbReference type="ARBA" id="ARBA00005417"/>
    </source>
</evidence>
<dbReference type="SUPFAM" id="SSF52540">
    <property type="entry name" value="P-loop containing nucleoside triphosphate hydrolases"/>
    <property type="match status" value="1"/>
</dbReference>
<keyword evidence="7" id="KW-1185">Reference proteome</keyword>
<dbReference type="InterPro" id="IPR003439">
    <property type="entry name" value="ABC_transporter-like_ATP-bd"/>
</dbReference>
<evidence type="ECO:0000259" key="5">
    <source>
        <dbReference type="PROSITE" id="PS50893"/>
    </source>
</evidence>
<dbReference type="PANTHER" id="PTHR42798">
    <property type="entry name" value="LIPOPROTEIN-RELEASING SYSTEM ATP-BINDING PROTEIN LOLD"/>
    <property type="match status" value="1"/>
</dbReference>
<dbReference type="Gene3D" id="3.40.50.300">
    <property type="entry name" value="P-loop containing nucleotide triphosphate hydrolases"/>
    <property type="match status" value="1"/>
</dbReference>
<dbReference type="Proteomes" id="UP000199800">
    <property type="component" value="Unassembled WGS sequence"/>
</dbReference>
<dbReference type="EMBL" id="FOHN01000006">
    <property type="protein sequence ID" value="SES97259.1"/>
    <property type="molecule type" value="Genomic_DNA"/>
</dbReference>
<proteinExistence type="inferred from homology"/>
<dbReference type="AlphaFoldDB" id="A0A1I0AU37"/>
<keyword evidence="2" id="KW-0813">Transport</keyword>
<dbReference type="Pfam" id="PF00005">
    <property type="entry name" value="ABC_tran"/>
    <property type="match status" value="1"/>
</dbReference>
<dbReference type="RefSeq" id="WP_092477209.1">
    <property type="nucleotide sequence ID" value="NZ_FOHN01000006.1"/>
</dbReference>
<dbReference type="InterPro" id="IPR027417">
    <property type="entry name" value="P-loop_NTPase"/>
</dbReference>
<dbReference type="CDD" id="cd03255">
    <property type="entry name" value="ABC_MJ0796_LolCDE_FtsE"/>
    <property type="match status" value="1"/>
</dbReference>
<dbReference type="PANTHER" id="PTHR42798:SF7">
    <property type="entry name" value="ALPHA-D-RIBOSE 1-METHYLPHOSPHONATE 5-TRIPHOSPHATE SYNTHASE SUBUNIT PHNL"/>
    <property type="match status" value="1"/>
</dbReference>
<keyword evidence="3" id="KW-0547">Nucleotide-binding</keyword>